<evidence type="ECO:0000256" key="1">
    <source>
        <dbReference type="SAM" id="MobiDB-lite"/>
    </source>
</evidence>
<dbReference type="AlphaFoldDB" id="A0AAV4XVT9"/>
<keyword evidence="3" id="KW-1185">Reference proteome</keyword>
<dbReference type="EMBL" id="BPLR01000954">
    <property type="protein sequence ID" value="GIY98698.1"/>
    <property type="molecule type" value="Genomic_DNA"/>
</dbReference>
<feature type="compositionally biased region" description="Basic and acidic residues" evidence="1">
    <location>
        <begin position="67"/>
        <end position="78"/>
    </location>
</feature>
<accession>A0AAV4XVT9</accession>
<sequence length="159" mass="18769">MRMPHPFGCNALSIQYFIAPTRNHFQKRTILHENPAQRAVTQQWMLLRETHVPLSNNKSKNYPQNIKTREEKRGKTSLEDVCNTKTRGYPTQNTRRKEDDLLKTFVSLIPPPWLVERRHLLHRPDRLHVAGHQKWDSCKYRARGPSRKEIVPDLCPRGD</sequence>
<reference evidence="2 3" key="1">
    <citation type="submission" date="2021-06" db="EMBL/GenBank/DDBJ databases">
        <title>Caerostris extrusa draft genome.</title>
        <authorList>
            <person name="Kono N."/>
            <person name="Arakawa K."/>
        </authorList>
    </citation>
    <scope>NUCLEOTIDE SEQUENCE [LARGE SCALE GENOMIC DNA]</scope>
</reference>
<proteinExistence type="predicted"/>
<name>A0AAV4XVT9_CAEEX</name>
<gene>
    <name evidence="2" type="ORF">CEXT_442041</name>
</gene>
<protein>
    <submittedName>
        <fullName evidence="2">Uncharacterized protein</fullName>
    </submittedName>
</protein>
<evidence type="ECO:0000313" key="2">
    <source>
        <dbReference type="EMBL" id="GIY98698.1"/>
    </source>
</evidence>
<comment type="caution">
    <text evidence="2">The sequence shown here is derived from an EMBL/GenBank/DDBJ whole genome shotgun (WGS) entry which is preliminary data.</text>
</comment>
<dbReference type="Proteomes" id="UP001054945">
    <property type="component" value="Unassembled WGS sequence"/>
</dbReference>
<feature type="region of interest" description="Disordered" evidence="1">
    <location>
        <begin position="55"/>
        <end position="78"/>
    </location>
</feature>
<organism evidence="2 3">
    <name type="scientific">Caerostris extrusa</name>
    <name type="common">Bark spider</name>
    <name type="synonym">Caerostris bankana</name>
    <dbReference type="NCBI Taxonomy" id="172846"/>
    <lineage>
        <taxon>Eukaryota</taxon>
        <taxon>Metazoa</taxon>
        <taxon>Ecdysozoa</taxon>
        <taxon>Arthropoda</taxon>
        <taxon>Chelicerata</taxon>
        <taxon>Arachnida</taxon>
        <taxon>Araneae</taxon>
        <taxon>Araneomorphae</taxon>
        <taxon>Entelegynae</taxon>
        <taxon>Araneoidea</taxon>
        <taxon>Araneidae</taxon>
        <taxon>Caerostris</taxon>
    </lineage>
</organism>
<feature type="compositionally biased region" description="Polar residues" evidence="1">
    <location>
        <begin position="55"/>
        <end position="66"/>
    </location>
</feature>
<evidence type="ECO:0000313" key="3">
    <source>
        <dbReference type="Proteomes" id="UP001054945"/>
    </source>
</evidence>